<feature type="domain" description="RING-type" evidence="6">
    <location>
        <begin position="19"/>
        <end position="60"/>
    </location>
</feature>
<dbReference type="SUPFAM" id="SSF57850">
    <property type="entry name" value="RING/U-box"/>
    <property type="match status" value="1"/>
</dbReference>
<dbReference type="SMART" id="SM00184">
    <property type="entry name" value="RING"/>
    <property type="match status" value="1"/>
</dbReference>
<keyword evidence="9" id="KW-1185">Reference proteome</keyword>
<sequence>MDAEEEEDPMRGLQKAALCSICLEYFQDPVSIDCGHNFCQACIAQCCDDARTRFSCPHCRRRSCKKDFRPNRELAEMVEIAKRFKSQVEEAPGERMGRCQKHREPLKLFCQDDQSLICVVCDRSKEHKTHAVLPAKEAALDYKEQIQTESQSLKQEREKLEELKQAGKRTTEENLEKLGAERSKVASAFELLHQFLEELEQPILDQLNELELEIKNGQEENVAKYSKAVSVLEDLINEMEEKCRQPDKEFLQNVKDTLSRSKKRPFPLEEVPPDVREKLSAFSQKNISLAETLKRVKESLLLELQEKEDDKKSLEIV</sequence>
<dbReference type="SUPFAM" id="SSF57845">
    <property type="entry name" value="B-box zinc-binding domain"/>
    <property type="match status" value="1"/>
</dbReference>
<dbReference type="CDD" id="cd19762">
    <property type="entry name" value="Bbox2_TRIM7-like"/>
    <property type="match status" value="1"/>
</dbReference>
<dbReference type="Gene3D" id="3.30.40.10">
    <property type="entry name" value="Zinc/RING finger domain, C3HC4 (zinc finger)"/>
    <property type="match status" value="1"/>
</dbReference>
<dbReference type="SMART" id="SM00336">
    <property type="entry name" value="BBOX"/>
    <property type="match status" value="1"/>
</dbReference>
<dbReference type="EMBL" id="OX395127">
    <property type="protein sequence ID" value="CAI5767813.1"/>
    <property type="molecule type" value="Genomic_DNA"/>
</dbReference>
<dbReference type="InterPro" id="IPR001841">
    <property type="entry name" value="Znf_RING"/>
</dbReference>
<protein>
    <submittedName>
        <fullName evidence="8">Finger RFP-like</fullName>
    </submittedName>
</protein>
<evidence type="ECO:0000256" key="2">
    <source>
        <dbReference type="ARBA" id="ARBA00022771"/>
    </source>
</evidence>
<dbReference type="AlphaFoldDB" id="A0AA35P0I0"/>
<dbReference type="CDD" id="cd16594">
    <property type="entry name" value="RING-HC_TRIM7-like_C-IV"/>
    <property type="match status" value="1"/>
</dbReference>
<keyword evidence="1" id="KW-0479">Metal-binding</keyword>
<feature type="coiled-coil region" evidence="5">
    <location>
        <begin position="290"/>
        <end position="317"/>
    </location>
</feature>
<evidence type="ECO:0000256" key="4">
    <source>
        <dbReference type="PROSITE-ProRule" id="PRU00024"/>
    </source>
</evidence>
<reference evidence="8" key="1">
    <citation type="submission" date="2022-12" db="EMBL/GenBank/DDBJ databases">
        <authorList>
            <person name="Alioto T."/>
            <person name="Alioto T."/>
            <person name="Gomez Garrido J."/>
        </authorList>
    </citation>
    <scope>NUCLEOTIDE SEQUENCE</scope>
</reference>
<organism evidence="8 9">
    <name type="scientific">Podarcis lilfordi</name>
    <name type="common">Lilford's wall lizard</name>
    <dbReference type="NCBI Taxonomy" id="74358"/>
    <lineage>
        <taxon>Eukaryota</taxon>
        <taxon>Metazoa</taxon>
        <taxon>Chordata</taxon>
        <taxon>Craniata</taxon>
        <taxon>Vertebrata</taxon>
        <taxon>Euteleostomi</taxon>
        <taxon>Lepidosauria</taxon>
        <taxon>Squamata</taxon>
        <taxon>Bifurcata</taxon>
        <taxon>Unidentata</taxon>
        <taxon>Episquamata</taxon>
        <taxon>Laterata</taxon>
        <taxon>Lacertibaenia</taxon>
        <taxon>Lacertidae</taxon>
        <taxon>Podarcis</taxon>
    </lineage>
</organism>
<dbReference type="InterPro" id="IPR013083">
    <property type="entry name" value="Znf_RING/FYVE/PHD"/>
</dbReference>
<proteinExistence type="predicted"/>
<keyword evidence="5" id="KW-0175">Coiled coil</keyword>
<dbReference type="Gene3D" id="3.30.160.60">
    <property type="entry name" value="Classic Zinc Finger"/>
    <property type="match status" value="1"/>
</dbReference>
<evidence type="ECO:0000259" key="6">
    <source>
        <dbReference type="PROSITE" id="PS50089"/>
    </source>
</evidence>
<keyword evidence="3" id="KW-0862">Zinc</keyword>
<dbReference type="Pfam" id="PF00643">
    <property type="entry name" value="zf-B_box"/>
    <property type="match status" value="1"/>
</dbReference>
<accession>A0AA35P0I0</accession>
<dbReference type="Proteomes" id="UP001178461">
    <property type="component" value="Chromosome 2"/>
</dbReference>
<dbReference type="GO" id="GO:0008270">
    <property type="term" value="F:zinc ion binding"/>
    <property type="evidence" value="ECO:0007669"/>
    <property type="project" value="UniProtKB-KW"/>
</dbReference>
<dbReference type="InterPro" id="IPR050143">
    <property type="entry name" value="TRIM/RBCC"/>
</dbReference>
<evidence type="ECO:0000259" key="7">
    <source>
        <dbReference type="PROSITE" id="PS50119"/>
    </source>
</evidence>
<dbReference type="PANTHER" id="PTHR24103">
    <property type="entry name" value="E3 UBIQUITIN-PROTEIN LIGASE TRIM"/>
    <property type="match status" value="1"/>
</dbReference>
<feature type="domain" description="B box-type" evidence="7">
    <location>
        <begin position="94"/>
        <end position="135"/>
    </location>
</feature>
<evidence type="ECO:0000313" key="9">
    <source>
        <dbReference type="Proteomes" id="UP001178461"/>
    </source>
</evidence>
<dbReference type="Pfam" id="PF15227">
    <property type="entry name" value="zf-C3HC4_4"/>
    <property type="match status" value="1"/>
</dbReference>
<feature type="coiled-coil region" evidence="5">
    <location>
        <begin position="139"/>
        <end position="173"/>
    </location>
</feature>
<name>A0AA35P0I0_9SAUR</name>
<keyword evidence="2 4" id="KW-0863">Zinc-finger</keyword>
<dbReference type="PROSITE" id="PS50119">
    <property type="entry name" value="ZF_BBOX"/>
    <property type="match status" value="1"/>
</dbReference>
<evidence type="ECO:0000256" key="5">
    <source>
        <dbReference type="SAM" id="Coils"/>
    </source>
</evidence>
<evidence type="ECO:0000256" key="3">
    <source>
        <dbReference type="ARBA" id="ARBA00022833"/>
    </source>
</evidence>
<dbReference type="PROSITE" id="PS00518">
    <property type="entry name" value="ZF_RING_1"/>
    <property type="match status" value="1"/>
</dbReference>
<dbReference type="InterPro" id="IPR017907">
    <property type="entry name" value="Znf_RING_CS"/>
</dbReference>
<gene>
    <name evidence="8" type="ORF">PODLI_1B038103</name>
</gene>
<dbReference type="PROSITE" id="PS50089">
    <property type="entry name" value="ZF_RING_2"/>
    <property type="match status" value="1"/>
</dbReference>
<evidence type="ECO:0000313" key="8">
    <source>
        <dbReference type="EMBL" id="CAI5767813.1"/>
    </source>
</evidence>
<dbReference type="InterPro" id="IPR000315">
    <property type="entry name" value="Znf_B-box"/>
</dbReference>
<evidence type="ECO:0000256" key="1">
    <source>
        <dbReference type="ARBA" id="ARBA00022723"/>
    </source>
</evidence>